<name>A0A1A0VV83_MYCPR</name>
<protein>
    <submittedName>
        <fullName evidence="3">Uncharacterized protein</fullName>
    </submittedName>
</protein>
<dbReference type="InterPro" id="IPR006311">
    <property type="entry name" value="TAT_signal"/>
</dbReference>
<feature type="signal peptide" evidence="2">
    <location>
        <begin position="1"/>
        <end position="37"/>
    </location>
</feature>
<evidence type="ECO:0000256" key="2">
    <source>
        <dbReference type="SAM" id="SignalP"/>
    </source>
</evidence>
<proteinExistence type="predicted"/>
<reference evidence="4" key="1">
    <citation type="submission" date="2016-06" db="EMBL/GenBank/DDBJ databases">
        <authorList>
            <person name="Sutton G."/>
            <person name="Brinkac L."/>
            <person name="Sanka R."/>
            <person name="Adams M."/>
            <person name="Lau E."/>
            <person name="Mehaffy C."/>
            <person name="Tameris M."/>
            <person name="Hatherill M."/>
            <person name="Hanekom W."/>
            <person name="Mahomed H."/>
            <person name="Mcshane H."/>
        </authorList>
    </citation>
    <scope>NUCLEOTIDE SEQUENCE [LARGE SCALE GENOMIC DNA]</scope>
    <source>
        <strain evidence="4">852002-10433_SCH5171157</strain>
    </source>
</reference>
<feature type="region of interest" description="Disordered" evidence="1">
    <location>
        <begin position="86"/>
        <end position="136"/>
    </location>
</feature>
<accession>A0A1A0VV83</accession>
<comment type="caution">
    <text evidence="3">The sequence shown here is derived from an EMBL/GenBank/DDBJ whole genome shotgun (WGS) entry which is preliminary data.</text>
</comment>
<dbReference type="OrthoDB" id="4640117at2"/>
<evidence type="ECO:0000313" key="3">
    <source>
        <dbReference type="EMBL" id="OBB87200.1"/>
    </source>
</evidence>
<feature type="chain" id="PRO_5008300330" evidence="2">
    <location>
        <begin position="38"/>
        <end position="136"/>
    </location>
</feature>
<gene>
    <name evidence="3" type="ORF">A5779_01930</name>
</gene>
<keyword evidence="2" id="KW-0732">Signal</keyword>
<dbReference type="EMBL" id="LZSY01000123">
    <property type="protein sequence ID" value="OBB87200.1"/>
    <property type="molecule type" value="Genomic_DNA"/>
</dbReference>
<dbReference type="PROSITE" id="PS51318">
    <property type="entry name" value="TAT"/>
    <property type="match status" value="1"/>
</dbReference>
<evidence type="ECO:0000256" key="1">
    <source>
        <dbReference type="SAM" id="MobiDB-lite"/>
    </source>
</evidence>
<dbReference type="RefSeq" id="WP_064885190.1">
    <property type="nucleotide sequence ID" value="NZ_LZSY01000123.1"/>
</dbReference>
<sequence length="136" mass="14038">MTPVRTTLARRRRLLATSAAFVGICAAGQFTIPPASAAFDVQGYETCTATAAPGPDQNIDSVATTCCVDNAGVPATTTYGVGCVAPVENPPEDYRPTIIMPTRPMPPGAGDPTYDELMKLPPLPDEGAPPGDVPPP</sequence>
<dbReference type="Proteomes" id="UP000094008">
    <property type="component" value="Unassembled WGS sequence"/>
</dbReference>
<dbReference type="AlphaFoldDB" id="A0A1A0VV83"/>
<evidence type="ECO:0000313" key="4">
    <source>
        <dbReference type="Proteomes" id="UP000094008"/>
    </source>
</evidence>
<organism evidence="3 4">
    <name type="scientific">Mycolicibacterium peregrinum</name>
    <name type="common">Mycobacterium peregrinum</name>
    <dbReference type="NCBI Taxonomy" id="43304"/>
    <lineage>
        <taxon>Bacteria</taxon>
        <taxon>Bacillati</taxon>
        <taxon>Actinomycetota</taxon>
        <taxon>Actinomycetes</taxon>
        <taxon>Mycobacteriales</taxon>
        <taxon>Mycobacteriaceae</taxon>
        <taxon>Mycolicibacterium</taxon>
    </lineage>
</organism>